<name>A0A1A8W8M7_PLAOA</name>
<dbReference type="Pfam" id="PF05795">
    <property type="entry name" value="Plasmodium_Vir"/>
    <property type="match status" value="1"/>
</dbReference>
<feature type="transmembrane region" description="Helical" evidence="2">
    <location>
        <begin position="6"/>
        <end position="25"/>
    </location>
</feature>
<proteinExistence type="predicted"/>
<feature type="compositionally biased region" description="Polar residues" evidence="1">
    <location>
        <begin position="350"/>
        <end position="366"/>
    </location>
</feature>
<dbReference type="EMBL" id="FLQV01003985">
    <property type="protein sequence ID" value="SBT03017.1"/>
    <property type="molecule type" value="Genomic_DNA"/>
</dbReference>
<evidence type="ECO:0000313" key="3">
    <source>
        <dbReference type="EMBL" id="SBS89168.1"/>
    </source>
</evidence>
<feature type="region of interest" description="Disordered" evidence="1">
    <location>
        <begin position="350"/>
        <end position="380"/>
    </location>
</feature>
<reference evidence="3" key="2">
    <citation type="submission" date="2016-05" db="EMBL/GenBank/DDBJ databases">
        <authorList>
            <person name="Lavstsen T."/>
            <person name="Jespersen J.S."/>
        </authorList>
    </citation>
    <scope>NUCLEOTIDE SEQUENCE [LARGE SCALE GENOMIC DNA]</scope>
</reference>
<evidence type="ECO:0000313" key="6">
    <source>
        <dbReference type="Proteomes" id="UP000078560"/>
    </source>
</evidence>
<reference evidence="5 6" key="1">
    <citation type="submission" date="2016-05" db="EMBL/GenBank/DDBJ databases">
        <authorList>
            <person name="Naeem Raeece"/>
        </authorList>
    </citation>
    <scope>NUCLEOTIDE SEQUENCE [LARGE SCALE GENOMIC DNA]</scope>
</reference>
<evidence type="ECO:0000313" key="5">
    <source>
        <dbReference type="Proteomes" id="UP000078546"/>
    </source>
</evidence>
<feature type="compositionally biased region" description="Basic and acidic residues" evidence="1">
    <location>
        <begin position="369"/>
        <end position="380"/>
    </location>
</feature>
<feature type="compositionally biased region" description="Basic and acidic residues" evidence="1">
    <location>
        <begin position="40"/>
        <end position="72"/>
    </location>
</feature>
<evidence type="ECO:0000256" key="2">
    <source>
        <dbReference type="SAM" id="Phobius"/>
    </source>
</evidence>
<sequence length="465" mass="52460">MLKDLFTGFFAILNGIKILILNFFFMNSENGARVLSEGIGKHEETRQKASEEEITRKEIAEEGESGNRKSEKEEGDDEEDEEEEEEEGEEEEEEEDEEEEDEDEEEEEGERREDAYNNIPFELNSNDCFAQNLNFDQIKCIELLCEYLENYNEEKKRQNIENEISRSCYCNCFNKIINIYNSKSECKSPNSDNGYCQKVKKCKKKYENINITNLKCIEAEFSTLSQEPAIQSSQLQVKEPETTLLALGTVSDSAAGEMDFNTTGDLIDIKPKNLEGSLNPEELLPPVIHNGGVMNEIQTLGGGEQTAESGQVKSQILTPNTINVSHTAAFISSPSCPLRSGKESCENSFITSEGTQRKTTGHLSQSRLKHTENHSETHIDSKEEIGSASTTITSASTVLGIPFFVFMIYKFTPIGSLLNNLREKKPTWNINEAQYDQNLLYTPELGNTNSNNNKYNIGYFSLINS</sequence>
<dbReference type="EMBL" id="FLQU01000681">
    <property type="protein sequence ID" value="SBS89168.1"/>
    <property type="molecule type" value="Genomic_DNA"/>
</dbReference>
<evidence type="ECO:0000313" key="4">
    <source>
        <dbReference type="EMBL" id="SBT03017.1"/>
    </source>
</evidence>
<organism evidence="3 6">
    <name type="scientific">Plasmodium ovale curtisi</name>
    <dbReference type="NCBI Taxonomy" id="864141"/>
    <lineage>
        <taxon>Eukaryota</taxon>
        <taxon>Sar</taxon>
        <taxon>Alveolata</taxon>
        <taxon>Apicomplexa</taxon>
        <taxon>Aconoidasida</taxon>
        <taxon>Haemosporida</taxon>
        <taxon>Plasmodiidae</taxon>
        <taxon>Plasmodium</taxon>
        <taxon>Plasmodium (Plasmodium)</taxon>
    </lineage>
</organism>
<dbReference type="AlphaFoldDB" id="A0A1A8W8M7"/>
<dbReference type="InterPro" id="IPR008780">
    <property type="entry name" value="Plasmodium_Vir"/>
</dbReference>
<gene>
    <name evidence="4" type="ORF">POVCU1_083250</name>
    <name evidence="3" type="ORF">POVCU2_0052820</name>
</gene>
<keyword evidence="2" id="KW-0812">Transmembrane</keyword>
<protein>
    <submittedName>
        <fullName evidence="3">PIR Superfamily Protein</fullName>
    </submittedName>
</protein>
<keyword evidence="2" id="KW-0472">Membrane</keyword>
<evidence type="ECO:0000256" key="1">
    <source>
        <dbReference type="SAM" id="MobiDB-lite"/>
    </source>
</evidence>
<accession>A0A1A8W8M7</accession>
<dbReference type="Proteomes" id="UP000078546">
    <property type="component" value="Unassembled WGS sequence"/>
</dbReference>
<keyword evidence="2" id="KW-1133">Transmembrane helix</keyword>
<feature type="region of interest" description="Disordered" evidence="1">
    <location>
        <begin position="40"/>
        <end position="117"/>
    </location>
</feature>
<feature type="compositionally biased region" description="Acidic residues" evidence="1">
    <location>
        <begin position="73"/>
        <end position="108"/>
    </location>
</feature>
<dbReference type="Proteomes" id="UP000078560">
    <property type="component" value="Unassembled WGS sequence"/>
</dbReference>